<feature type="domain" description="WYL" evidence="1">
    <location>
        <begin position="161"/>
        <end position="225"/>
    </location>
</feature>
<name>A0A6M8BA56_9ACTO</name>
<evidence type="ECO:0000313" key="3">
    <source>
        <dbReference type="EMBL" id="QKD79735.1"/>
    </source>
</evidence>
<keyword evidence="4" id="KW-1185">Reference proteome</keyword>
<dbReference type="KEGG" id="amam:HPC72_05260"/>
<dbReference type="PANTHER" id="PTHR34580">
    <property type="match status" value="1"/>
</dbReference>
<reference evidence="3 4" key="1">
    <citation type="submission" date="2020-05" db="EMBL/GenBank/DDBJ databases">
        <title>Actinomyces sp. zg-325.</title>
        <authorList>
            <person name="Yang C."/>
        </authorList>
    </citation>
    <scope>NUCLEOTIDE SEQUENCE [LARGE SCALE GENOMIC DNA]</scope>
    <source>
        <strain evidence="4">zg-325</strain>
    </source>
</reference>
<dbReference type="PANTHER" id="PTHR34580:SF3">
    <property type="entry name" value="PROTEIN PAFB"/>
    <property type="match status" value="1"/>
</dbReference>
<evidence type="ECO:0000259" key="1">
    <source>
        <dbReference type="Pfam" id="PF13280"/>
    </source>
</evidence>
<dbReference type="Proteomes" id="UP000504752">
    <property type="component" value="Chromosome"/>
</dbReference>
<dbReference type="Pfam" id="PF13280">
    <property type="entry name" value="WYL"/>
    <property type="match status" value="1"/>
</dbReference>
<evidence type="ECO:0000259" key="2">
    <source>
        <dbReference type="Pfam" id="PF25583"/>
    </source>
</evidence>
<accession>A0A6M8BA56</accession>
<dbReference type="Pfam" id="PF25583">
    <property type="entry name" value="WCX"/>
    <property type="match status" value="1"/>
</dbReference>
<dbReference type="AlphaFoldDB" id="A0A6M8BA56"/>
<dbReference type="InterPro" id="IPR051534">
    <property type="entry name" value="CBASS_pafABC_assoc_protein"/>
</dbReference>
<feature type="domain" description="WCX" evidence="2">
    <location>
        <begin position="248"/>
        <end position="326"/>
    </location>
</feature>
<organism evidence="3 4">
    <name type="scientific">Actinomyces marmotae</name>
    <dbReference type="NCBI Taxonomy" id="2737173"/>
    <lineage>
        <taxon>Bacteria</taxon>
        <taxon>Bacillati</taxon>
        <taxon>Actinomycetota</taxon>
        <taxon>Actinomycetes</taxon>
        <taxon>Actinomycetales</taxon>
        <taxon>Actinomycetaceae</taxon>
        <taxon>Actinomyces</taxon>
    </lineage>
</organism>
<dbReference type="InterPro" id="IPR026881">
    <property type="entry name" value="WYL_dom"/>
</dbReference>
<sequence length="338" mass="35097">MNRGPPAAAGPTLGGVPTTAIPAEERQINLLLALRATRAGLTAAQIIRDVSGYDPAGGAAAARMFERDKDALRELGIAILTEGPSDAVRYRVDDADYALPAIHLDSAQASALALAASAWSDGALPAAARRALTKLRAVADTGGSALPDLTVDLAGHEIPLALLTAIEERRAVAFDYASSSPGSSGATRARRVDPHRITRLEGAWYLDARDRDADQPRRFRLARILGPITPIGPAGAFEPPPPAAPGPRTARLAVMPGRALGLRARAQATPPDGAPDGRWRGRDVIRVPYADPFSFAGALAALGDAVVVLGPTDLREAVLAHLRGAAGLTAETVTEGED</sequence>
<protein>
    <submittedName>
        <fullName evidence="3">WYL domain-containing protein</fullName>
    </submittedName>
</protein>
<dbReference type="EMBL" id="CP053642">
    <property type="protein sequence ID" value="QKD79735.1"/>
    <property type="molecule type" value="Genomic_DNA"/>
</dbReference>
<proteinExistence type="predicted"/>
<evidence type="ECO:0000313" key="4">
    <source>
        <dbReference type="Proteomes" id="UP000504752"/>
    </source>
</evidence>
<dbReference type="InterPro" id="IPR057727">
    <property type="entry name" value="WCX_dom"/>
</dbReference>
<gene>
    <name evidence="3" type="ORF">HPC72_05260</name>
</gene>
<dbReference type="PROSITE" id="PS52050">
    <property type="entry name" value="WYL"/>
    <property type="match status" value="1"/>
</dbReference>